<organism evidence="1 2">
    <name type="scientific">Frieseomelitta varia</name>
    <dbReference type="NCBI Taxonomy" id="561572"/>
    <lineage>
        <taxon>Eukaryota</taxon>
        <taxon>Metazoa</taxon>
        <taxon>Ecdysozoa</taxon>
        <taxon>Arthropoda</taxon>
        <taxon>Hexapoda</taxon>
        <taxon>Insecta</taxon>
        <taxon>Pterygota</taxon>
        <taxon>Neoptera</taxon>
        <taxon>Endopterygota</taxon>
        <taxon>Hymenoptera</taxon>
        <taxon>Apocrita</taxon>
        <taxon>Aculeata</taxon>
        <taxon>Apoidea</taxon>
        <taxon>Anthophila</taxon>
        <taxon>Apidae</taxon>
        <taxon>Frieseomelitta</taxon>
    </lineage>
</organism>
<dbReference type="AlphaFoldDB" id="A0A833SF01"/>
<reference evidence="1" key="1">
    <citation type="submission" date="2019-11" db="EMBL/GenBank/DDBJ databases">
        <title>The nuclear and mitochondrial genomes of Frieseomelitta varia - a highly eusocial stingless bee (Meliponini) with a permanently sterile worker caste.</title>
        <authorList>
            <person name="Freitas F.C.P."/>
            <person name="Lourenco A.P."/>
            <person name="Nunes F.M.F."/>
            <person name="Paschoal A.R."/>
            <person name="Abreu F.C.P."/>
            <person name="Barbin F.O."/>
            <person name="Bataglia L."/>
            <person name="Cardoso-Junior C.A.M."/>
            <person name="Cervoni M.S."/>
            <person name="Silva S.R."/>
            <person name="Dalarmi F."/>
            <person name="Del Lama M.A."/>
            <person name="Depintor T.S."/>
            <person name="Ferreira K.M."/>
            <person name="Goria P.S."/>
            <person name="Jaskot M.C."/>
            <person name="Lago D.C."/>
            <person name="Luna-Lucena D."/>
            <person name="Moda L.M."/>
            <person name="Nascimento L."/>
            <person name="Pedrino M."/>
            <person name="Rabico F.O."/>
            <person name="Sanches F.C."/>
            <person name="Santos D.E."/>
            <person name="Santos C.G."/>
            <person name="Vieira J."/>
            <person name="Lopes T.F."/>
            <person name="Barchuk A.R."/>
            <person name="Hartfelder K."/>
            <person name="Simoes Z.L.P."/>
            <person name="Bitondi M.M.G."/>
            <person name="Pinheiro D.G."/>
        </authorList>
    </citation>
    <scope>NUCLEOTIDE SEQUENCE</scope>
    <source>
        <strain evidence="1">USP_RPSP 00005682</strain>
        <tissue evidence="1">Whole individual</tissue>
    </source>
</reference>
<keyword evidence="2" id="KW-1185">Reference proteome</keyword>
<evidence type="ECO:0000313" key="1">
    <source>
        <dbReference type="EMBL" id="KAF3427597.1"/>
    </source>
</evidence>
<dbReference type="EMBL" id="WNWW01000250">
    <property type="protein sequence ID" value="KAF3427597.1"/>
    <property type="molecule type" value="Genomic_DNA"/>
</dbReference>
<accession>A0A833SF01</accession>
<gene>
    <name evidence="1" type="ORF">E2986_13417</name>
</gene>
<comment type="caution">
    <text evidence="1">The sequence shown here is derived from an EMBL/GenBank/DDBJ whole genome shotgun (WGS) entry which is preliminary data.</text>
</comment>
<sequence>MYDVMLKEMTIGCEDYPDVKTGFIGEVGSAWPITLLLNKTVYDKNNFCKTGFSFKPIFRYNFKIL</sequence>
<protein>
    <submittedName>
        <fullName evidence="1">Uncharacterized protein</fullName>
    </submittedName>
</protein>
<name>A0A833SF01_9HYME</name>
<evidence type="ECO:0000313" key="2">
    <source>
        <dbReference type="Proteomes" id="UP000655588"/>
    </source>
</evidence>
<dbReference type="Proteomes" id="UP000655588">
    <property type="component" value="Unassembled WGS sequence"/>
</dbReference>
<proteinExistence type="predicted"/>